<name>A0A6C2UPQ6_9BACT</name>
<dbReference type="Gene3D" id="3.40.630.30">
    <property type="match status" value="1"/>
</dbReference>
<dbReference type="InterPro" id="IPR000182">
    <property type="entry name" value="GNAT_dom"/>
</dbReference>
<dbReference type="AlphaFoldDB" id="A0A6C2UPQ6"/>
<evidence type="ECO:0000256" key="1">
    <source>
        <dbReference type="SAM" id="MobiDB-lite"/>
    </source>
</evidence>
<dbReference type="InterPro" id="IPR016181">
    <property type="entry name" value="Acyl_CoA_acyltransferase"/>
</dbReference>
<protein>
    <recommendedName>
        <fullName evidence="2">N-acetyltransferase domain-containing protein</fullName>
    </recommendedName>
</protein>
<feature type="region of interest" description="Disordered" evidence="1">
    <location>
        <begin position="1"/>
        <end position="23"/>
    </location>
</feature>
<evidence type="ECO:0000313" key="3">
    <source>
        <dbReference type="EMBL" id="VGO21297.1"/>
    </source>
</evidence>
<dbReference type="Proteomes" id="UP000346198">
    <property type="component" value="Unassembled WGS sequence"/>
</dbReference>
<keyword evidence="4" id="KW-1185">Reference proteome</keyword>
<evidence type="ECO:0000313" key="4">
    <source>
        <dbReference type="Proteomes" id="UP000346198"/>
    </source>
</evidence>
<proteinExistence type="predicted"/>
<gene>
    <name evidence="3" type="ORF">SCARR_03369</name>
</gene>
<dbReference type="PROSITE" id="PS51186">
    <property type="entry name" value="GNAT"/>
    <property type="match status" value="1"/>
</dbReference>
<dbReference type="EMBL" id="CAAHFH010000002">
    <property type="protein sequence ID" value="VGO21297.1"/>
    <property type="molecule type" value="Genomic_DNA"/>
</dbReference>
<dbReference type="RefSeq" id="WP_136062776.1">
    <property type="nucleotide sequence ID" value="NZ_CAAHFH010000002.1"/>
</dbReference>
<feature type="domain" description="N-acetyltransferase" evidence="2">
    <location>
        <begin position="42"/>
        <end position="214"/>
    </location>
</feature>
<sequence length="237" mass="27734">MKGEHKHINPPLGNSLNSACSPEKVSATRRKNKRNLYKFPLSLFAELIHSENQIPALIDIEQKCFPELMQDLRQNFEDFIQDEYASGLILYKDDVPIGYMMGWHIHEENSAQALKTNEFIKENEDRTFYISSLSIIKEYRSVLALEFLIHEMAALLKSIDYDYFVAFVRKRHGLSRLLTRRLAGEILHTVDDWEETGEAFDYCLVNLESIPTLPAWADQIVTWLRLMRRKLKRIRTA</sequence>
<accession>A0A6C2UPQ6</accession>
<evidence type="ECO:0000259" key="2">
    <source>
        <dbReference type="PROSITE" id="PS51186"/>
    </source>
</evidence>
<organism evidence="3 4">
    <name type="scientific">Pontiella sulfatireligans</name>
    <dbReference type="NCBI Taxonomy" id="2750658"/>
    <lineage>
        <taxon>Bacteria</taxon>
        <taxon>Pseudomonadati</taxon>
        <taxon>Kiritimatiellota</taxon>
        <taxon>Kiritimatiellia</taxon>
        <taxon>Kiritimatiellales</taxon>
        <taxon>Pontiellaceae</taxon>
        <taxon>Pontiella</taxon>
    </lineage>
</organism>
<dbReference type="SUPFAM" id="SSF55729">
    <property type="entry name" value="Acyl-CoA N-acyltransferases (Nat)"/>
    <property type="match status" value="1"/>
</dbReference>
<dbReference type="GO" id="GO:0016747">
    <property type="term" value="F:acyltransferase activity, transferring groups other than amino-acyl groups"/>
    <property type="evidence" value="ECO:0007669"/>
    <property type="project" value="InterPro"/>
</dbReference>
<reference evidence="3 4" key="1">
    <citation type="submission" date="2019-04" db="EMBL/GenBank/DDBJ databases">
        <authorList>
            <person name="Van Vliet M D."/>
        </authorList>
    </citation>
    <scope>NUCLEOTIDE SEQUENCE [LARGE SCALE GENOMIC DNA]</scope>
    <source>
        <strain evidence="3 4">F21</strain>
    </source>
</reference>